<evidence type="ECO:0000313" key="1">
    <source>
        <dbReference type="EMBL" id="RVX00416.1"/>
    </source>
</evidence>
<dbReference type="Proteomes" id="UP000288805">
    <property type="component" value="Unassembled WGS sequence"/>
</dbReference>
<dbReference type="AlphaFoldDB" id="A0A438IUW2"/>
<accession>A0A438IUW2</accession>
<protein>
    <submittedName>
        <fullName evidence="1">Uncharacterized protein</fullName>
    </submittedName>
</protein>
<comment type="caution">
    <text evidence="1">The sequence shown here is derived from an EMBL/GenBank/DDBJ whole genome shotgun (WGS) entry which is preliminary data.</text>
</comment>
<evidence type="ECO:0000313" key="2">
    <source>
        <dbReference type="Proteomes" id="UP000288805"/>
    </source>
</evidence>
<name>A0A438IUW2_VITVI</name>
<sequence>MVQVLDFFQKAISRIQLQGFLSTVFLATTLIDLSIKRLSNLESLATSLGLQNFISVQLEEIEECPVLVPIAK</sequence>
<proteinExistence type="predicted"/>
<reference evidence="1 2" key="1">
    <citation type="journal article" date="2018" name="PLoS Genet.">
        <title>Population sequencing reveals clonal diversity and ancestral inbreeding in the grapevine cultivar Chardonnay.</title>
        <authorList>
            <person name="Roach M.J."/>
            <person name="Johnson D.L."/>
            <person name="Bohlmann J."/>
            <person name="van Vuuren H.J."/>
            <person name="Jones S.J."/>
            <person name="Pretorius I.S."/>
            <person name="Schmidt S.A."/>
            <person name="Borneman A.R."/>
        </authorList>
    </citation>
    <scope>NUCLEOTIDE SEQUENCE [LARGE SCALE GENOMIC DNA]</scope>
    <source>
        <strain evidence="2">cv. Chardonnay</strain>
        <tissue evidence="1">Leaf</tissue>
    </source>
</reference>
<gene>
    <name evidence="1" type="ORF">CK203_024518</name>
</gene>
<dbReference type="EMBL" id="QGNW01000082">
    <property type="protein sequence ID" value="RVX00416.1"/>
    <property type="molecule type" value="Genomic_DNA"/>
</dbReference>
<organism evidence="1 2">
    <name type="scientific">Vitis vinifera</name>
    <name type="common">Grape</name>
    <dbReference type="NCBI Taxonomy" id="29760"/>
    <lineage>
        <taxon>Eukaryota</taxon>
        <taxon>Viridiplantae</taxon>
        <taxon>Streptophyta</taxon>
        <taxon>Embryophyta</taxon>
        <taxon>Tracheophyta</taxon>
        <taxon>Spermatophyta</taxon>
        <taxon>Magnoliopsida</taxon>
        <taxon>eudicotyledons</taxon>
        <taxon>Gunneridae</taxon>
        <taxon>Pentapetalae</taxon>
        <taxon>rosids</taxon>
        <taxon>Vitales</taxon>
        <taxon>Vitaceae</taxon>
        <taxon>Viteae</taxon>
        <taxon>Vitis</taxon>
    </lineage>
</organism>